<dbReference type="AlphaFoldDB" id="A0A919SUQ7"/>
<feature type="region of interest" description="Disordered" evidence="1">
    <location>
        <begin position="36"/>
        <end position="68"/>
    </location>
</feature>
<name>A0A919SUQ7_9ACTN</name>
<reference evidence="2" key="1">
    <citation type="submission" date="2021-03" db="EMBL/GenBank/DDBJ databases">
        <title>Whole genome shotgun sequence of Actinoplanes auranticolor NBRC 12245.</title>
        <authorList>
            <person name="Komaki H."/>
            <person name="Tamura T."/>
        </authorList>
    </citation>
    <scope>NUCLEOTIDE SEQUENCE</scope>
    <source>
        <strain evidence="2">NBRC 12245</strain>
    </source>
</reference>
<accession>A0A919SUQ7</accession>
<sequence>MPTAKAPAGAVPGAGTYGAVTFCGASDDAVVEARMGAADTEADADAEGEAVALAEAAPGPPVPVGDEHAVKAPAPAVAASPASMVRLRMVTILRHEPVLTLRIVRAVDHTPYGIRLRS</sequence>
<organism evidence="2 3">
    <name type="scientific">Actinoplanes auranticolor</name>
    <dbReference type="NCBI Taxonomy" id="47988"/>
    <lineage>
        <taxon>Bacteria</taxon>
        <taxon>Bacillati</taxon>
        <taxon>Actinomycetota</taxon>
        <taxon>Actinomycetes</taxon>
        <taxon>Micromonosporales</taxon>
        <taxon>Micromonosporaceae</taxon>
        <taxon>Actinoplanes</taxon>
    </lineage>
</organism>
<evidence type="ECO:0000313" key="3">
    <source>
        <dbReference type="Proteomes" id="UP000681340"/>
    </source>
</evidence>
<gene>
    <name evidence="2" type="ORF">Aau02nite_75790</name>
</gene>
<keyword evidence="3" id="KW-1185">Reference proteome</keyword>
<proteinExistence type="predicted"/>
<dbReference type="Proteomes" id="UP000681340">
    <property type="component" value="Unassembled WGS sequence"/>
</dbReference>
<comment type="caution">
    <text evidence="2">The sequence shown here is derived from an EMBL/GenBank/DDBJ whole genome shotgun (WGS) entry which is preliminary data.</text>
</comment>
<protein>
    <submittedName>
        <fullName evidence="2">Uncharacterized protein</fullName>
    </submittedName>
</protein>
<evidence type="ECO:0000256" key="1">
    <source>
        <dbReference type="SAM" id="MobiDB-lite"/>
    </source>
</evidence>
<dbReference type="EMBL" id="BOQL01000066">
    <property type="protein sequence ID" value="GIM77408.1"/>
    <property type="molecule type" value="Genomic_DNA"/>
</dbReference>
<evidence type="ECO:0000313" key="2">
    <source>
        <dbReference type="EMBL" id="GIM77408.1"/>
    </source>
</evidence>